<evidence type="ECO:0000313" key="2">
    <source>
        <dbReference type="WBParaSite" id="EEL_0000338201-mRNA-1"/>
    </source>
</evidence>
<proteinExistence type="predicted"/>
<dbReference type="WBParaSite" id="EEL_0000338201-mRNA-1">
    <property type="protein sequence ID" value="EEL_0000338201-mRNA-1"/>
    <property type="gene ID" value="EEL_0000338201"/>
</dbReference>
<dbReference type="AlphaFoldDB" id="A0A0R3RPF2"/>
<dbReference type="Proteomes" id="UP000050640">
    <property type="component" value="Unplaced"/>
</dbReference>
<accession>A0A0R3RPF2</accession>
<evidence type="ECO:0000313" key="1">
    <source>
        <dbReference type="Proteomes" id="UP000050640"/>
    </source>
</evidence>
<keyword evidence="1" id="KW-1185">Reference proteome</keyword>
<sequence length="68" mass="8213">MAPHFRSYIKLRRYMPPSPVKKLIKYSDLARIDIQNATDPADIIFQRLCIRQIRYSELNLEIFRFLID</sequence>
<protein>
    <submittedName>
        <fullName evidence="2">Uncharacterized protein</fullName>
    </submittedName>
</protein>
<organism evidence="1 2">
    <name type="scientific">Elaeophora elaphi</name>
    <dbReference type="NCBI Taxonomy" id="1147741"/>
    <lineage>
        <taxon>Eukaryota</taxon>
        <taxon>Metazoa</taxon>
        <taxon>Ecdysozoa</taxon>
        <taxon>Nematoda</taxon>
        <taxon>Chromadorea</taxon>
        <taxon>Rhabditida</taxon>
        <taxon>Spirurina</taxon>
        <taxon>Spiruromorpha</taxon>
        <taxon>Filarioidea</taxon>
        <taxon>Onchocercidae</taxon>
        <taxon>Elaeophora</taxon>
    </lineage>
</organism>
<name>A0A0R3RPF2_9BILA</name>
<reference evidence="2" key="1">
    <citation type="submission" date="2017-02" db="UniProtKB">
        <authorList>
            <consortium name="WormBaseParasite"/>
        </authorList>
    </citation>
    <scope>IDENTIFICATION</scope>
</reference>